<dbReference type="Proteomes" id="UP000486602">
    <property type="component" value="Unassembled WGS sequence"/>
</dbReference>
<feature type="binding site" description="axial binding residue" evidence="14">
    <location>
        <position position="94"/>
    </location>
    <ligand>
        <name>heme</name>
        <dbReference type="ChEBI" id="CHEBI:30413"/>
    </ligand>
    <ligandPart>
        <name>Fe</name>
        <dbReference type="ChEBI" id="CHEBI:18248"/>
    </ligandPart>
</feature>
<feature type="transmembrane region" description="Helical" evidence="14">
    <location>
        <begin position="6"/>
        <end position="27"/>
    </location>
</feature>
<evidence type="ECO:0000256" key="1">
    <source>
        <dbReference type="ARBA" id="ARBA00004651"/>
    </source>
</evidence>
<evidence type="ECO:0000256" key="14">
    <source>
        <dbReference type="HAMAP-Rule" id="MF_02239"/>
    </source>
</evidence>
<evidence type="ECO:0000256" key="4">
    <source>
        <dbReference type="ARBA" id="ARBA00017504"/>
    </source>
</evidence>
<comment type="pathway">
    <text evidence="2 14">Porphyrin-containing compound metabolism; protoporphyrin-IX biosynthesis; protoporphyrin-IX from protoporphyrinogen-IX: step 1/1.</text>
</comment>
<dbReference type="EMBL" id="JAAGVY010000001">
    <property type="protein sequence ID" value="NEN21927.1"/>
    <property type="molecule type" value="Genomic_DNA"/>
</dbReference>
<sequence length="187" mass="21784">MIGSWYLAAKALHIIFIVSWFAGLFYIPRLFIYQVEAMQLPENERGAVIRQLKLMARRLWFIITWPAMIITLLTAIVMVVIAPGYLSLPWMHVKLGFVFLLLLYHISLHVIFRKQQRDKYPMTSGQLRFYNELATVLLFAIVFTVVFKNTMSWIFGAGGIIALGIVLSIAIMLYRRARKRTRKRKDS</sequence>
<comment type="subunit">
    <text evidence="14">Homodimer.</text>
</comment>
<comment type="function">
    <text evidence="14">Catalyzes the oxidation of protoporphyrinogen IX to protoporphyrin IX.</text>
</comment>
<dbReference type="GO" id="GO:0070818">
    <property type="term" value="F:protoporphyrinogen oxidase activity"/>
    <property type="evidence" value="ECO:0007669"/>
    <property type="project" value="UniProtKB-UniRule"/>
</dbReference>
<name>A0A7K3WJV8_9FLAO</name>
<keyword evidence="16" id="KW-1185">Reference proteome</keyword>
<evidence type="ECO:0000256" key="7">
    <source>
        <dbReference type="ARBA" id="ARBA00022692"/>
    </source>
</evidence>
<dbReference type="EC" id="1.3.99.-" evidence="14"/>
<comment type="cofactor">
    <cofactor evidence="14">
        <name>heme b</name>
        <dbReference type="ChEBI" id="CHEBI:60344"/>
    </cofactor>
    <text evidence="14">Binds 1 heme b (iron(II)-protoporphyrin IX) group per subunit.</text>
</comment>
<protein>
    <recommendedName>
        <fullName evidence="4 14">Protoporphyrinogen IX oxidase</fullName>
        <shortName evidence="14">PPO</shortName>
        <ecNumber evidence="14">1.3.99.-</ecNumber>
    </recommendedName>
</protein>
<evidence type="ECO:0000256" key="13">
    <source>
        <dbReference type="ARBA" id="ARBA00048390"/>
    </source>
</evidence>
<dbReference type="GO" id="GO:0006782">
    <property type="term" value="P:protoporphyrinogen IX biosynthetic process"/>
    <property type="evidence" value="ECO:0007669"/>
    <property type="project" value="UniProtKB-UniRule"/>
</dbReference>
<keyword evidence="9 14" id="KW-1133">Transmembrane helix</keyword>
<comment type="caution">
    <text evidence="15">The sequence shown here is derived from an EMBL/GenBank/DDBJ whole genome shotgun (WGS) entry which is preliminary data.</text>
</comment>
<evidence type="ECO:0000256" key="2">
    <source>
        <dbReference type="ARBA" id="ARBA00005073"/>
    </source>
</evidence>
<dbReference type="HAMAP" id="MF_02239">
    <property type="entry name" value="HemJ"/>
    <property type="match status" value="1"/>
</dbReference>
<comment type="subcellular location">
    <subcellularLocation>
        <location evidence="1 14">Cell membrane</location>
        <topology evidence="1 14">Multi-pass membrane protein</topology>
    </subcellularLocation>
</comment>
<keyword evidence="10 14" id="KW-0560">Oxidoreductase</keyword>
<accession>A0A7K3WJV8</accession>
<proteinExistence type="inferred from homology"/>
<dbReference type="AlphaFoldDB" id="A0A7K3WJV8"/>
<keyword evidence="5 14" id="KW-1003">Cell membrane</keyword>
<feature type="binding site" description="axial binding residue" evidence="14">
    <location>
        <position position="13"/>
    </location>
    <ligand>
        <name>heme</name>
        <dbReference type="ChEBI" id="CHEBI:30413"/>
    </ligand>
    <ligandPart>
        <name>Fe</name>
        <dbReference type="ChEBI" id="CHEBI:18248"/>
    </ligandPart>
</feature>
<comment type="catalytic activity">
    <reaction evidence="13 14">
        <text>protoporphyrinogen IX + 3 A = protoporphyrin IX + 3 AH2</text>
        <dbReference type="Rhea" id="RHEA:62000"/>
        <dbReference type="ChEBI" id="CHEBI:13193"/>
        <dbReference type="ChEBI" id="CHEBI:17499"/>
        <dbReference type="ChEBI" id="CHEBI:57306"/>
        <dbReference type="ChEBI" id="CHEBI:57307"/>
    </reaction>
</comment>
<keyword evidence="8 14" id="KW-0479">Metal-binding</keyword>
<dbReference type="PANTHER" id="PTHR40255:SF1">
    <property type="entry name" value="PROTOPORPHYRINOGEN IX OXIDASE"/>
    <property type="match status" value="1"/>
</dbReference>
<keyword evidence="6 14" id="KW-0349">Heme</keyword>
<dbReference type="GO" id="GO:0046872">
    <property type="term" value="F:metal ion binding"/>
    <property type="evidence" value="ECO:0007669"/>
    <property type="project" value="UniProtKB-KW"/>
</dbReference>
<evidence type="ECO:0000313" key="16">
    <source>
        <dbReference type="Proteomes" id="UP000486602"/>
    </source>
</evidence>
<feature type="transmembrane region" description="Helical" evidence="14">
    <location>
        <begin position="59"/>
        <end position="82"/>
    </location>
</feature>
<evidence type="ECO:0000256" key="3">
    <source>
        <dbReference type="ARBA" id="ARBA00006501"/>
    </source>
</evidence>
<evidence type="ECO:0000313" key="15">
    <source>
        <dbReference type="EMBL" id="NEN21927.1"/>
    </source>
</evidence>
<gene>
    <name evidence="15" type="ORF">G3O08_00220</name>
</gene>
<feature type="transmembrane region" description="Helical" evidence="14">
    <location>
        <begin position="129"/>
        <end position="147"/>
    </location>
</feature>
<keyword evidence="7 14" id="KW-0812">Transmembrane</keyword>
<dbReference type="PANTHER" id="PTHR40255">
    <property type="entry name" value="UPF0093 MEMBRANE PROTEIN SLR1790"/>
    <property type="match status" value="1"/>
</dbReference>
<evidence type="ECO:0000256" key="6">
    <source>
        <dbReference type="ARBA" id="ARBA00022617"/>
    </source>
</evidence>
<dbReference type="RefSeq" id="WP_163282856.1">
    <property type="nucleotide sequence ID" value="NZ_JAAGVY010000001.1"/>
</dbReference>
<feature type="transmembrane region" description="Helical" evidence="14">
    <location>
        <begin position="153"/>
        <end position="174"/>
    </location>
</feature>
<dbReference type="GO" id="GO:0005886">
    <property type="term" value="C:plasma membrane"/>
    <property type="evidence" value="ECO:0007669"/>
    <property type="project" value="UniProtKB-SubCell"/>
</dbReference>
<reference evidence="15 16" key="1">
    <citation type="submission" date="2020-02" db="EMBL/GenBank/DDBJ databases">
        <title>Out from the shadows clarifying the taxonomy of the family Cryomorphaceae and related taxa by utilizing the GTDB taxonomic framework.</title>
        <authorList>
            <person name="Bowman J.P."/>
        </authorList>
    </citation>
    <scope>NUCLEOTIDE SEQUENCE [LARGE SCALE GENOMIC DNA]</scope>
    <source>
        <strain evidence="15 16">QSSC 1-22</strain>
    </source>
</reference>
<evidence type="ECO:0000256" key="8">
    <source>
        <dbReference type="ARBA" id="ARBA00022723"/>
    </source>
</evidence>
<dbReference type="Pfam" id="PF03653">
    <property type="entry name" value="UPF0093"/>
    <property type="match status" value="1"/>
</dbReference>
<evidence type="ECO:0000256" key="5">
    <source>
        <dbReference type="ARBA" id="ARBA00022475"/>
    </source>
</evidence>
<keyword evidence="11 14" id="KW-0408">Iron</keyword>
<keyword evidence="12 14" id="KW-0472">Membrane</keyword>
<dbReference type="InterPro" id="IPR005265">
    <property type="entry name" value="HemJ-like"/>
</dbReference>
<comment type="similarity">
    <text evidence="3 14">Belongs to the HemJ family.</text>
</comment>
<evidence type="ECO:0000256" key="9">
    <source>
        <dbReference type="ARBA" id="ARBA00022989"/>
    </source>
</evidence>
<evidence type="ECO:0000256" key="11">
    <source>
        <dbReference type="ARBA" id="ARBA00023004"/>
    </source>
</evidence>
<dbReference type="UniPathway" id="UPA00251">
    <property type="reaction ID" value="UER00324"/>
</dbReference>
<feature type="transmembrane region" description="Helical" evidence="14">
    <location>
        <begin position="88"/>
        <end position="108"/>
    </location>
</feature>
<organism evidence="15 16">
    <name type="scientific">Cryomorpha ignava</name>
    <dbReference type="NCBI Taxonomy" id="101383"/>
    <lineage>
        <taxon>Bacteria</taxon>
        <taxon>Pseudomonadati</taxon>
        <taxon>Bacteroidota</taxon>
        <taxon>Flavobacteriia</taxon>
        <taxon>Flavobacteriales</taxon>
        <taxon>Cryomorphaceae</taxon>
        <taxon>Cryomorpha</taxon>
    </lineage>
</organism>
<evidence type="ECO:0000256" key="10">
    <source>
        <dbReference type="ARBA" id="ARBA00023002"/>
    </source>
</evidence>
<evidence type="ECO:0000256" key="12">
    <source>
        <dbReference type="ARBA" id="ARBA00023136"/>
    </source>
</evidence>